<protein>
    <submittedName>
        <fullName evidence="4">Conserved uncharacterized protein</fullName>
    </submittedName>
</protein>
<feature type="chain" id="PRO_5003169685" evidence="2">
    <location>
        <begin position="37"/>
        <end position="136"/>
    </location>
</feature>
<dbReference type="STRING" id="378806.STAUR_8151"/>
<accession>E3FUM3</accession>
<dbReference type="Pfam" id="PF14346">
    <property type="entry name" value="DUF4398"/>
    <property type="match status" value="1"/>
</dbReference>
<name>E3FUM3_STIAD</name>
<evidence type="ECO:0000256" key="2">
    <source>
        <dbReference type="SAM" id="SignalP"/>
    </source>
</evidence>
<keyword evidence="2" id="KW-0732">Signal</keyword>
<gene>
    <name evidence="4" type="ordered locus">STAUR_8151</name>
</gene>
<reference evidence="4 5" key="1">
    <citation type="journal article" date="2011" name="Mol. Biol. Evol.">
        <title>Comparative genomic analysis of fruiting body formation in Myxococcales.</title>
        <authorList>
            <person name="Huntley S."/>
            <person name="Hamann N."/>
            <person name="Wegener-Feldbrugge S."/>
            <person name="Treuner-Lange A."/>
            <person name="Kube M."/>
            <person name="Reinhardt R."/>
            <person name="Klages S."/>
            <person name="Muller R."/>
            <person name="Ronning C.M."/>
            <person name="Nierman W.C."/>
            <person name="Sogaard-Andersen L."/>
        </authorList>
    </citation>
    <scope>NUCLEOTIDE SEQUENCE [LARGE SCALE GENOMIC DNA]</scope>
    <source>
        <strain evidence="4 5">DW4/3-1</strain>
    </source>
</reference>
<proteinExistence type="predicted"/>
<feature type="domain" description="DUF4398" evidence="3">
    <location>
        <begin position="46"/>
        <end position="123"/>
    </location>
</feature>
<evidence type="ECO:0000313" key="4">
    <source>
        <dbReference type="EMBL" id="ADO75906.1"/>
    </source>
</evidence>
<dbReference type="PROSITE" id="PS51257">
    <property type="entry name" value="PROKAR_LIPOPROTEIN"/>
    <property type="match status" value="1"/>
</dbReference>
<dbReference type="KEGG" id="sur:STAUR_8151"/>
<sequence>MGHGVARRSGPARRYTMRNTLLAAALALGATACATAQVRTEAPTARLAESNATVRAAREVGAAQVPEAATYLAFAQQQLIQAEQLMAQGENEAADLQLRQAVADARLAFALAQAVPLENEARRLAEQAESLRRGLR</sequence>
<organism evidence="4 5">
    <name type="scientific">Stigmatella aurantiaca (strain DW4/3-1)</name>
    <dbReference type="NCBI Taxonomy" id="378806"/>
    <lineage>
        <taxon>Bacteria</taxon>
        <taxon>Pseudomonadati</taxon>
        <taxon>Myxococcota</taxon>
        <taxon>Myxococcia</taxon>
        <taxon>Myxococcales</taxon>
        <taxon>Cystobacterineae</taxon>
        <taxon>Archangiaceae</taxon>
        <taxon>Stigmatella</taxon>
    </lineage>
</organism>
<dbReference type="Gene3D" id="1.20.1270.390">
    <property type="match status" value="1"/>
</dbReference>
<dbReference type="AlphaFoldDB" id="E3FUM3"/>
<dbReference type="EMBL" id="CP002271">
    <property type="protein sequence ID" value="ADO75906.1"/>
    <property type="molecule type" value="Genomic_DNA"/>
</dbReference>
<feature type="signal peptide" evidence="2">
    <location>
        <begin position="1"/>
        <end position="36"/>
    </location>
</feature>
<feature type="coiled-coil region" evidence="1">
    <location>
        <begin position="72"/>
        <end position="99"/>
    </location>
</feature>
<evidence type="ECO:0000313" key="5">
    <source>
        <dbReference type="Proteomes" id="UP000001351"/>
    </source>
</evidence>
<evidence type="ECO:0000259" key="3">
    <source>
        <dbReference type="Pfam" id="PF14346"/>
    </source>
</evidence>
<dbReference type="HOGENOM" id="CLU_134374_0_0_7"/>
<dbReference type="Proteomes" id="UP000001351">
    <property type="component" value="Chromosome"/>
</dbReference>
<evidence type="ECO:0000256" key="1">
    <source>
        <dbReference type="SAM" id="Coils"/>
    </source>
</evidence>
<dbReference type="InterPro" id="IPR025511">
    <property type="entry name" value="DUF4398"/>
</dbReference>
<keyword evidence="5" id="KW-1185">Reference proteome</keyword>
<keyword evidence="1" id="KW-0175">Coiled coil</keyword>
<dbReference type="eggNOG" id="ENOG50314WB">
    <property type="taxonomic scope" value="Bacteria"/>
</dbReference>